<protein>
    <recommendedName>
        <fullName evidence="5">Sec-independent protein translocase protein TatC</fullName>
    </recommendedName>
</protein>
<keyword evidence="7" id="KW-1185">Reference proteome</keyword>
<dbReference type="RefSeq" id="WP_307397923.1">
    <property type="nucleotide sequence ID" value="NZ_BAAADK010000004.1"/>
</dbReference>
<evidence type="ECO:0000256" key="1">
    <source>
        <dbReference type="ARBA" id="ARBA00004141"/>
    </source>
</evidence>
<evidence type="ECO:0000256" key="5">
    <source>
        <dbReference type="HAMAP-Rule" id="MF_00902"/>
    </source>
</evidence>
<keyword evidence="3 5" id="KW-1133">Transmembrane helix</keyword>
<feature type="transmembrane region" description="Helical" evidence="5">
    <location>
        <begin position="192"/>
        <end position="209"/>
    </location>
</feature>
<dbReference type="PRINTS" id="PR01840">
    <property type="entry name" value="TATCFAMILY"/>
</dbReference>
<keyword evidence="5" id="KW-0811">Translocation</keyword>
<dbReference type="HAMAP" id="MF_00902">
    <property type="entry name" value="TatC"/>
    <property type="match status" value="1"/>
</dbReference>
<organism evidence="6 7">
    <name type="scientific">Caldalkalibacillus horti</name>
    <dbReference type="NCBI Taxonomy" id="77523"/>
    <lineage>
        <taxon>Bacteria</taxon>
        <taxon>Bacillati</taxon>
        <taxon>Bacillota</taxon>
        <taxon>Bacilli</taxon>
        <taxon>Bacillales</taxon>
        <taxon>Bacillaceae</taxon>
        <taxon>Caldalkalibacillus</taxon>
    </lineage>
</organism>
<keyword evidence="4 5" id="KW-0472">Membrane</keyword>
<name>A0ABT9W4X0_9BACI</name>
<evidence type="ECO:0000256" key="3">
    <source>
        <dbReference type="ARBA" id="ARBA00022989"/>
    </source>
</evidence>
<feature type="transmembrane region" description="Helical" evidence="5">
    <location>
        <begin position="20"/>
        <end position="38"/>
    </location>
</feature>
<comment type="caution">
    <text evidence="6">The sequence shown here is derived from an EMBL/GenBank/DDBJ whole genome shotgun (WGS) entry which is preliminary data.</text>
</comment>
<comment type="function">
    <text evidence="5">Part of the twin-arginine translocation (Tat) system that transports large folded proteins containing a characteristic twin-arginine motif in their signal peptide across membranes.</text>
</comment>
<dbReference type="PANTHER" id="PTHR30371:SF0">
    <property type="entry name" value="SEC-INDEPENDENT PROTEIN TRANSLOCASE PROTEIN TATC, CHLOROPLASTIC-RELATED"/>
    <property type="match status" value="1"/>
</dbReference>
<comment type="subcellular location">
    <subcellularLocation>
        <location evidence="5">Cell membrane</location>
        <topology evidence="5">Multi-pass membrane protein</topology>
    </subcellularLocation>
    <subcellularLocation>
        <location evidence="1">Membrane</location>
        <topology evidence="1">Multi-pass membrane protein</topology>
    </subcellularLocation>
</comment>
<feature type="transmembrane region" description="Helical" evidence="5">
    <location>
        <begin position="215"/>
        <end position="234"/>
    </location>
</feature>
<keyword evidence="5" id="KW-0813">Transport</keyword>
<dbReference type="PANTHER" id="PTHR30371">
    <property type="entry name" value="SEC-INDEPENDENT PROTEIN TRANSLOCASE PROTEIN TATC"/>
    <property type="match status" value="1"/>
</dbReference>
<dbReference type="InterPro" id="IPR002033">
    <property type="entry name" value="TatC"/>
</dbReference>
<proteinExistence type="inferred from homology"/>
<comment type="subunit">
    <text evidence="5">Forms a complex with TatA.</text>
</comment>
<gene>
    <name evidence="5" type="primary">tatC</name>
    <name evidence="6" type="ORF">J2S11_004256</name>
</gene>
<accession>A0ABT9W4X0</accession>
<evidence type="ECO:0000313" key="6">
    <source>
        <dbReference type="EMBL" id="MDQ0168294.1"/>
    </source>
</evidence>
<comment type="similarity">
    <text evidence="5">Belongs to the TatC family.</text>
</comment>
<sequence length="247" mass="28148">MAKQTQMTMWDHIGELRKRLIYVLIVFVVSMLIGFFFAEEAVSFLKAQVADQLELAVFSPTDAFKVYLQFAIAVALIITLPFVLYHIWAFVRPGLTSQERKLTLSYIPGGAVLFLMGLSFGYFLLFPFVLSFMTGIATQLGANELYGMAQYFGFLFALVIPFGFIFQMPLIILFLTSLGIITPIFLRKIRKFAYFALFVLAAVITPPELLSHLLVTLPLILLYEISIWFSSVAYRRVLKNKEQAYDQ</sequence>
<reference evidence="6 7" key="1">
    <citation type="submission" date="2023-07" db="EMBL/GenBank/DDBJ databases">
        <title>Genomic Encyclopedia of Type Strains, Phase IV (KMG-IV): sequencing the most valuable type-strain genomes for metagenomic binning, comparative biology and taxonomic classification.</title>
        <authorList>
            <person name="Goeker M."/>
        </authorList>
    </citation>
    <scope>NUCLEOTIDE SEQUENCE [LARGE SCALE GENOMIC DNA]</scope>
    <source>
        <strain evidence="6 7">DSM 12751</strain>
    </source>
</reference>
<dbReference type="NCBIfam" id="TIGR00945">
    <property type="entry name" value="tatC"/>
    <property type="match status" value="1"/>
</dbReference>
<dbReference type="InterPro" id="IPR019820">
    <property type="entry name" value="Sec-indep_translocase_CS"/>
</dbReference>
<keyword evidence="2 5" id="KW-0812">Transmembrane</keyword>
<dbReference type="Proteomes" id="UP001235840">
    <property type="component" value="Unassembled WGS sequence"/>
</dbReference>
<evidence type="ECO:0000256" key="4">
    <source>
        <dbReference type="ARBA" id="ARBA00023136"/>
    </source>
</evidence>
<keyword evidence="5" id="KW-0653">Protein transport</keyword>
<evidence type="ECO:0000256" key="2">
    <source>
        <dbReference type="ARBA" id="ARBA00022692"/>
    </source>
</evidence>
<feature type="transmembrane region" description="Helical" evidence="5">
    <location>
        <begin position="154"/>
        <end position="180"/>
    </location>
</feature>
<dbReference type="Pfam" id="PF00902">
    <property type="entry name" value="TatC"/>
    <property type="match status" value="1"/>
</dbReference>
<feature type="transmembrane region" description="Helical" evidence="5">
    <location>
        <begin position="66"/>
        <end position="91"/>
    </location>
</feature>
<dbReference type="EMBL" id="JAUSTY010000027">
    <property type="protein sequence ID" value="MDQ0168294.1"/>
    <property type="molecule type" value="Genomic_DNA"/>
</dbReference>
<dbReference type="PROSITE" id="PS01218">
    <property type="entry name" value="TATC"/>
    <property type="match status" value="1"/>
</dbReference>
<evidence type="ECO:0000313" key="7">
    <source>
        <dbReference type="Proteomes" id="UP001235840"/>
    </source>
</evidence>
<keyword evidence="5" id="KW-1003">Cell membrane</keyword>
<feature type="transmembrane region" description="Helical" evidence="5">
    <location>
        <begin position="112"/>
        <end position="134"/>
    </location>
</feature>